<organism evidence="4 5">
    <name type="scientific">Syntrophomonas wolfei</name>
    <dbReference type="NCBI Taxonomy" id="863"/>
    <lineage>
        <taxon>Bacteria</taxon>
        <taxon>Bacillati</taxon>
        <taxon>Bacillota</taxon>
        <taxon>Clostridia</taxon>
        <taxon>Eubacteriales</taxon>
        <taxon>Syntrophomonadaceae</taxon>
        <taxon>Syntrophomonas</taxon>
    </lineage>
</organism>
<dbReference type="PANTHER" id="PTHR33495">
    <property type="entry name" value="ANTI-SIGMA FACTOR ANTAGONIST TM_1081-RELATED-RELATED"/>
    <property type="match status" value="1"/>
</dbReference>
<feature type="domain" description="STAS" evidence="3">
    <location>
        <begin position="2"/>
        <end position="110"/>
    </location>
</feature>
<comment type="similarity">
    <text evidence="1 2">Belongs to the anti-sigma-factor antagonist family.</text>
</comment>
<evidence type="ECO:0000313" key="4">
    <source>
        <dbReference type="EMBL" id="HBK53741.1"/>
    </source>
</evidence>
<gene>
    <name evidence="4" type="ORF">DDZ44_07385</name>
</gene>
<sequence>MLDVSISIEDNIPRITLDGRFDGLGAQLLEQEVERRISSEKQWLLDFANVTYLSSAGIRFLIKYGKKLAKIDGQLILAGSRPEVKSVLETTGVLQLFQQAATIDEARALVKKESSVQSSARS</sequence>
<evidence type="ECO:0000256" key="1">
    <source>
        <dbReference type="ARBA" id="ARBA00009013"/>
    </source>
</evidence>
<protein>
    <recommendedName>
        <fullName evidence="2">Anti-sigma factor antagonist</fullName>
    </recommendedName>
</protein>
<dbReference type="GO" id="GO:0043856">
    <property type="term" value="F:anti-sigma factor antagonist activity"/>
    <property type="evidence" value="ECO:0007669"/>
    <property type="project" value="InterPro"/>
</dbReference>
<proteinExistence type="inferred from homology"/>
<comment type="caution">
    <text evidence="4">The sequence shown here is derived from an EMBL/GenBank/DDBJ whole genome shotgun (WGS) entry which is preliminary data.</text>
</comment>
<evidence type="ECO:0000259" key="3">
    <source>
        <dbReference type="PROSITE" id="PS50801"/>
    </source>
</evidence>
<dbReference type="SUPFAM" id="SSF52091">
    <property type="entry name" value="SpoIIaa-like"/>
    <property type="match status" value="1"/>
</dbReference>
<dbReference type="CDD" id="cd07043">
    <property type="entry name" value="STAS_anti-anti-sigma_factors"/>
    <property type="match status" value="1"/>
</dbReference>
<dbReference type="InterPro" id="IPR036513">
    <property type="entry name" value="STAS_dom_sf"/>
</dbReference>
<dbReference type="AlphaFoldDB" id="A0A354YYE8"/>
<evidence type="ECO:0000256" key="2">
    <source>
        <dbReference type="RuleBase" id="RU003749"/>
    </source>
</evidence>
<dbReference type="NCBIfam" id="TIGR00377">
    <property type="entry name" value="ant_ant_sig"/>
    <property type="match status" value="1"/>
</dbReference>
<dbReference type="Gene3D" id="3.30.750.24">
    <property type="entry name" value="STAS domain"/>
    <property type="match status" value="1"/>
</dbReference>
<dbReference type="Proteomes" id="UP000263273">
    <property type="component" value="Unassembled WGS sequence"/>
</dbReference>
<feature type="non-terminal residue" evidence="4">
    <location>
        <position position="122"/>
    </location>
</feature>
<reference evidence="4 5" key="1">
    <citation type="journal article" date="2018" name="Nat. Biotechnol.">
        <title>A standardized bacterial taxonomy based on genome phylogeny substantially revises the tree of life.</title>
        <authorList>
            <person name="Parks D.H."/>
            <person name="Chuvochina M."/>
            <person name="Waite D.W."/>
            <person name="Rinke C."/>
            <person name="Skarshewski A."/>
            <person name="Chaumeil P.A."/>
            <person name="Hugenholtz P."/>
        </authorList>
    </citation>
    <scope>NUCLEOTIDE SEQUENCE [LARGE SCALE GENOMIC DNA]</scope>
    <source>
        <strain evidence="4">UBA10948</strain>
    </source>
</reference>
<dbReference type="InterPro" id="IPR003658">
    <property type="entry name" value="Anti-sigma_ant"/>
</dbReference>
<dbReference type="EMBL" id="DNZF01000163">
    <property type="protein sequence ID" value="HBK53741.1"/>
    <property type="molecule type" value="Genomic_DNA"/>
</dbReference>
<dbReference type="Pfam" id="PF01740">
    <property type="entry name" value="STAS"/>
    <property type="match status" value="1"/>
</dbReference>
<dbReference type="InterPro" id="IPR002645">
    <property type="entry name" value="STAS_dom"/>
</dbReference>
<accession>A0A354YYE8</accession>
<name>A0A354YYE8_9FIRM</name>
<dbReference type="PROSITE" id="PS50801">
    <property type="entry name" value="STAS"/>
    <property type="match status" value="1"/>
</dbReference>
<evidence type="ECO:0000313" key="5">
    <source>
        <dbReference type="Proteomes" id="UP000263273"/>
    </source>
</evidence>